<organism evidence="3 4">
    <name type="scientific">Thiohalobacter thiocyanaticus</name>
    <dbReference type="NCBI Taxonomy" id="585455"/>
    <lineage>
        <taxon>Bacteria</taxon>
        <taxon>Pseudomonadati</taxon>
        <taxon>Pseudomonadota</taxon>
        <taxon>Gammaproteobacteria</taxon>
        <taxon>Thiohalobacterales</taxon>
        <taxon>Thiohalobacteraceae</taxon>
        <taxon>Thiohalobacter</taxon>
    </lineage>
</organism>
<gene>
    <name evidence="3" type="ORF">D6C00_12865</name>
</gene>
<protein>
    <submittedName>
        <fullName evidence="3">VPLPA-CTERM sorting domain-containing protein</fullName>
    </submittedName>
</protein>
<comment type="caution">
    <text evidence="3">The sequence shown here is derived from an EMBL/GenBank/DDBJ whole genome shotgun (WGS) entry which is preliminary data.</text>
</comment>
<dbReference type="InterPro" id="IPR022472">
    <property type="entry name" value="VPLPA-CTERM"/>
</dbReference>
<dbReference type="AlphaFoldDB" id="A0A426QLV6"/>
<keyword evidence="2" id="KW-0732">Signal</keyword>
<dbReference type="EMBL" id="QZMU01000001">
    <property type="protein sequence ID" value="RRQ22729.1"/>
    <property type="molecule type" value="Genomic_DNA"/>
</dbReference>
<sequence length="232" mass="24287">MFKLKATVVAVALAASGAAQAIVIDDTDIVVNIVRNGLSGDSMVVNTDVKAEDIFSGSVSSFTSDAALSTTIFDFVDGASDVRYWVVGRFTSGFDKFMLSNASFTDQSAVGPAVDSNIPAYITGANTDWFNASPDNYVTGIPDGDRSHFGETNVYGNGIVNGVNLGDSYDFLYSQVGFFAGTKNGELGSWNLATNGTLSYDAVSAVPVPAAVWLFGSGLVGLVGIARRRKQA</sequence>
<keyword evidence="4" id="KW-1185">Reference proteome</keyword>
<evidence type="ECO:0000313" key="3">
    <source>
        <dbReference type="EMBL" id="RRQ22729.1"/>
    </source>
</evidence>
<accession>A0A426QLV6</accession>
<feature type="transmembrane region" description="Helical" evidence="1">
    <location>
        <begin position="206"/>
        <end position="226"/>
    </location>
</feature>
<feature type="signal peptide" evidence="2">
    <location>
        <begin position="1"/>
        <end position="21"/>
    </location>
</feature>
<evidence type="ECO:0000256" key="1">
    <source>
        <dbReference type="SAM" id="Phobius"/>
    </source>
</evidence>
<dbReference type="RefSeq" id="WP_125182069.1">
    <property type="nucleotide sequence ID" value="NZ_QZMU01000001.1"/>
</dbReference>
<keyword evidence="1" id="KW-0812">Transmembrane</keyword>
<keyword evidence="1" id="KW-1133">Transmembrane helix</keyword>
<name>A0A426QLV6_9GAMM</name>
<feature type="chain" id="PRO_5019423329" evidence="2">
    <location>
        <begin position="22"/>
        <end position="232"/>
    </location>
</feature>
<reference evidence="3 4" key="1">
    <citation type="journal article" date="2010" name="Int. J. Syst. Evol. Microbiol.">
        <title>Thiohalobacter thiocyanaticus gen. nov., sp. nov., a moderately halophilic, sulfur-oxidizing gammaproteobacterium from hypersaline lakes, that utilizes thiocyanate.</title>
        <authorList>
            <person name="Sorokin D.Y."/>
            <person name="Kovaleva O.L."/>
            <person name="Tourova T.P."/>
            <person name="Muyzer G."/>
        </authorList>
    </citation>
    <scope>NUCLEOTIDE SEQUENCE [LARGE SCALE GENOMIC DNA]</scope>
    <source>
        <strain evidence="3 4">Hrh1</strain>
    </source>
</reference>
<evidence type="ECO:0000313" key="4">
    <source>
        <dbReference type="Proteomes" id="UP000287798"/>
    </source>
</evidence>
<dbReference type="InterPro" id="IPR013424">
    <property type="entry name" value="Ice-binding_C"/>
</dbReference>
<evidence type="ECO:0000256" key="2">
    <source>
        <dbReference type="SAM" id="SignalP"/>
    </source>
</evidence>
<dbReference type="NCBIfam" id="TIGR02595">
    <property type="entry name" value="PEP_CTERM"/>
    <property type="match status" value="1"/>
</dbReference>
<dbReference type="NCBIfam" id="TIGR03370">
    <property type="entry name" value="VPLPA-CTERM"/>
    <property type="match status" value="1"/>
</dbReference>
<dbReference type="Proteomes" id="UP000287798">
    <property type="component" value="Unassembled WGS sequence"/>
</dbReference>
<proteinExistence type="predicted"/>
<keyword evidence="1" id="KW-0472">Membrane</keyword>